<comment type="caution">
    <text evidence="1">The sequence shown here is derived from an EMBL/GenBank/DDBJ whole genome shotgun (WGS) entry which is preliminary data.</text>
</comment>
<evidence type="ECO:0000313" key="1">
    <source>
        <dbReference type="EMBL" id="CAI2361348.1"/>
    </source>
</evidence>
<sequence length="194" mass="22091">MGGPLDDRGKAIQIEDQEKKKVIEEGNQTKIRLCSPPKTTLLESPIINLKTTHINFTHEENDTILGHNSPCSSKFGGEANDYNDILDSPMIPIQRNQLKLIKNCSRNYQEMAHTEYSQTDLSVTSRAAPKIGCEIQQRKDTLSAIKDTSRKVLVQTPFKVKKIKSDSKPKIKHLYHSLNKKSHRNLKVNRILIY</sequence>
<evidence type="ECO:0000313" key="2">
    <source>
        <dbReference type="Proteomes" id="UP001295684"/>
    </source>
</evidence>
<dbReference type="EMBL" id="CAMPGE010002541">
    <property type="protein sequence ID" value="CAI2361348.1"/>
    <property type="molecule type" value="Genomic_DNA"/>
</dbReference>
<dbReference type="AlphaFoldDB" id="A0AAD1X375"/>
<protein>
    <submittedName>
        <fullName evidence="1">Uncharacterized protein</fullName>
    </submittedName>
</protein>
<dbReference type="Proteomes" id="UP001295684">
    <property type="component" value="Unassembled WGS sequence"/>
</dbReference>
<accession>A0AAD1X375</accession>
<proteinExistence type="predicted"/>
<organism evidence="1 2">
    <name type="scientific">Euplotes crassus</name>
    <dbReference type="NCBI Taxonomy" id="5936"/>
    <lineage>
        <taxon>Eukaryota</taxon>
        <taxon>Sar</taxon>
        <taxon>Alveolata</taxon>
        <taxon>Ciliophora</taxon>
        <taxon>Intramacronucleata</taxon>
        <taxon>Spirotrichea</taxon>
        <taxon>Hypotrichia</taxon>
        <taxon>Euplotida</taxon>
        <taxon>Euplotidae</taxon>
        <taxon>Moneuplotes</taxon>
    </lineage>
</organism>
<gene>
    <name evidence="1" type="ORF">ECRASSUSDP1_LOCUS2659</name>
</gene>
<name>A0AAD1X375_EUPCR</name>
<reference evidence="1" key="1">
    <citation type="submission" date="2023-07" db="EMBL/GenBank/DDBJ databases">
        <authorList>
            <consortium name="AG Swart"/>
            <person name="Singh M."/>
            <person name="Singh A."/>
            <person name="Seah K."/>
            <person name="Emmerich C."/>
        </authorList>
    </citation>
    <scope>NUCLEOTIDE SEQUENCE</scope>
    <source>
        <strain evidence="1">DP1</strain>
    </source>
</reference>
<keyword evidence="2" id="KW-1185">Reference proteome</keyword>